<sequence>MASLVLILSFLVRPKVKNQASIVTSTSFDTIKDYSSLLAKGAQHRECEKLEMGDQNILEEPRVCIYLV</sequence>
<evidence type="ECO:0000313" key="1">
    <source>
        <dbReference type="EMBL" id="KHN16267.1"/>
    </source>
</evidence>
<keyword evidence="3" id="KW-1185">Reference proteome</keyword>
<evidence type="ECO:0000313" key="2">
    <source>
        <dbReference type="EMBL" id="RZB46800.1"/>
    </source>
</evidence>
<organism evidence="1">
    <name type="scientific">Glycine soja</name>
    <name type="common">Wild soybean</name>
    <dbReference type="NCBI Taxonomy" id="3848"/>
    <lineage>
        <taxon>Eukaryota</taxon>
        <taxon>Viridiplantae</taxon>
        <taxon>Streptophyta</taxon>
        <taxon>Embryophyta</taxon>
        <taxon>Tracheophyta</taxon>
        <taxon>Spermatophyta</taxon>
        <taxon>Magnoliopsida</taxon>
        <taxon>eudicotyledons</taxon>
        <taxon>Gunneridae</taxon>
        <taxon>Pentapetalae</taxon>
        <taxon>rosids</taxon>
        <taxon>fabids</taxon>
        <taxon>Fabales</taxon>
        <taxon>Fabaceae</taxon>
        <taxon>Papilionoideae</taxon>
        <taxon>50 kb inversion clade</taxon>
        <taxon>NPAAA clade</taxon>
        <taxon>indigoferoid/millettioid clade</taxon>
        <taxon>Phaseoleae</taxon>
        <taxon>Glycine</taxon>
        <taxon>Glycine subgen. Soja</taxon>
    </lineage>
</organism>
<dbReference type="EMBL" id="QZWG01000019">
    <property type="protein sequence ID" value="RZB46800.1"/>
    <property type="molecule type" value="Genomic_DNA"/>
</dbReference>
<proteinExistence type="predicted"/>
<protein>
    <submittedName>
        <fullName evidence="1">Uncharacterized protein</fullName>
    </submittedName>
</protein>
<reference evidence="1" key="1">
    <citation type="submission" date="2014-07" db="EMBL/GenBank/DDBJ databases">
        <title>Identification of a novel salt tolerance gene in wild soybean by whole-genome sequencing.</title>
        <authorList>
            <person name="Lam H.-M."/>
            <person name="Qi X."/>
            <person name="Li M.-W."/>
            <person name="Liu X."/>
            <person name="Xie M."/>
            <person name="Ni M."/>
            <person name="Xu X."/>
        </authorList>
    </citation>
    <scope>NUCLEOTIDE SEQUENCE [LARGE SCALE GENOMIC DNA]</scope>
    <source>
        <tissue evidence="1">Root</tissue>
    </source>
</reference>
<dbReference type="EMBL" id="KN660588">
    <property type="protein sequence ID" value="KHN16267.1"/>
    <property type="molecule type" value="Genomic_DNA"/>
</dbReference>
<name>A0A0B2Q917_GLYSO</name>
<accession>A0A0B2Q917</accession>
<dbReference type="Proteomes" id="UP000289340">
    <property type="component" value="Chromosome 19"/>
</dbReference>
<gene>
    <name evidence="2" type="ORF">D0Y65_050724</name>
    <name evidence="1" type="ORF">glysoja_048929</name>
</gene>
<dbReference type="Proteomes" id="UP000053555">
    <property type="component" value="Unassembled WGS sequence"/>
</dbReference>
<reference evidence="2 3" key="2">
    <citation type="submission" date="2018-09" db="EMBL/GenBank/DDBJ databases">
        <title>A high-quality reference genome of wild soybean provides a powerful tool to mine soybean genomes.</title>
        <authorList>
            <person name="Xie M."/>
            <person name="Chung C.Y.L."/>
            <person name="Li M.-W."/>
            <person name="Wong F.-L."/>
            <person name="Chan T.-F."/>
            <person name="Lam H.-M."/>
        </authorList>
    </citation>
    <scope>NUCLEOTIDE SEQUENCE [LARGE SCALE GENOMIC DNA]</scope>
    <source>
        <strain evidence="3">cv. W05</strain>
        <tissue evidence="2">Hypocotyl of etiolated seedlings</tissue>
    </source>
</reference>
<dbReference type="AlphaFoldDB" id="A0A0B2Q917"/>
<evidence type="ECO:0000313" key="3">
    <source>
        <dbReference type="Proteomes" id="UP000289340"/>
    </source>
</evidence>